<feature type="domain" description="G5" evidence="4">
    <location>
        <begin position="307"/>
        <end position="384"/>
    </location>
</feature>
<dbReference type="AlphaFoldDB" id="A0AA95S7K1"/>
<protein>
    <submittedName>
        <fullName evidence="5">G5 domain-containing protein</fullName>
    </submittedName>
</protein>
<dbReference type="Proteomes" id="UP001178288">
    <property type="component" value="Chromosome"/>
</dbReference>
<sequence>MGKNQQIIKLFIVIFVSTALIFSFSHFGAKAFEKITNVDGKYSVGTTIGPLDVSGKTKGEAISMLEEKYVDWLKNTSIELKYGEITSPLDLNHFHLDSKQTIDSLKEGQKSPVSIIVTKSQVKEQLQILFPQLETSTFDLEKLTTSLNTQASLFESGEQSFNLYNDFLLTNQTKKDTIISDAIVTMKEVPDDLATIIENNPTIEIKEESTFSLLDFAKKHKVGDSSSLNIIATGIYQAILPSDFSIVERNISSSLPDYAPLGFEAKVNQNEQVDFVIANPKKAKYFLELQLENDKLRVILKGEEFLNNYKINKKDEQSLKPKTIVQYSPQLLPGKTKIQAKGADGQIVKVYREIYQGNQFIKSELISEDYYPPIYQVIVQALARYEQGTPQTSDTSGSIVDTENNSQSNDDSNSIGNKTSTNSDEVQQDDSNLWGKPNEQPK</sequence>
<dbReference type="EMBL" id="CP126114">
    <property type="protein sequence ID" value="WHY84885.1"/>
    <property type="molecule type" value="Genomic_DNA"/>
</dbReference>
<organism evidence="5 6">
    <name type="scientific">Neobacillus novalis</name>
    <dbReference type="NCBI Taxonomy" id="220687"/>
    <lineage>
        <taxon>Bacteria</taxon>
        <taxon>Bacillati</taxon>
        <taxon>Bacillota</taxon>
        <taxon>Bacilli</taxon>
        <taxon>Bacillales</taxon>
        <taxon>Bacillaceae</taxon>
        <taxon>Neobacillus</taxon>
    </lineage>
</organism>
<reference evidence="5" key="1">
    <citation type="submission" date="2023-05" db="EMBL/GenBank/DDBJ databases">
        <title>Comparative genomics of Bacillaceae isolates and their secondary metabolite potential.</title>
        <authorList>
            <person name="Song L."/>
            <person name="Nielsen L.J."/>
            <person name="Mohite O."/>
            <person name="Xu X."/>
            <person name="Weber T."/>
            <person name="Kovacs A.T."/>
        </authorList>
    </citation>
    <scope>NUCLEOTIDE SEQUENCE</scope>
    <source>
        <strain evidence="5">XLM17</strain>
    </source>
</reference>
<evidence type="ECO:0000259" key="4">
    <source>
        <dbReference type="SMART" id="SM01208"/>
    </source>
</evidence>
<accession>A0AA95S7K1</accession>
<dbReference type="PANTHER" id="PTHR35788:SF1">
    <property type="entry name" value="EXPORTED PROTEIN"/>
    <property type="match status" value="1"/>
</dbReference>
<dbReference type="KEGG" id="nnv:QNH39_19845"/>
<evidence type="ECO:0000256" key="2">
    <source>
        <dbReference type="SAM" id="MobiDB-lite"/>
    </source>
</evidence>
<feature type="region of interest" description="Disordered" evidence="2">
    <location>
        <begin position="389"/>
        <end position="442"/>
    </location>
</feature>
<feature type="compositionally biased region" description="Low complexity" evidence="2">
    <location>
        <begin position="404"/>
        <end position="414"/>
    </location>
</feature>
<keyword evidence="3" id="KW-0812">Transmembrane</keyword>
<keyword evidence="1" id="KW-0732">Signal</keyword>
<gene>
    <name evidence="5" type="ORF">QNH39_19845</name>
</gene>
<dbReference type="RefSeq" id="WP_066090529.1">
    <property type="nucleotide sequence ID" value="NZ_CP126114.1"/>
</dbReference>
<evidence type="ECO:0000313" key="5">
    <source>
        <dbReference type="EMBL" id="WHY84885.1"/>
    </source>
</evidence>
<dbReference type="InterPro" id="IPR007391">
    <property type="entry name" value="Vancomycin_resist_VanW"/>
</dbReference>
<dbReference type="Pfam" id="PF04294">
    <property type="entry name" value="VanW"/>
    <property type="match status" value="1"/>
</dbReference>
<evidence type="ECO:0000313" key="6">
    <source>
        <dbReference type="Proteomes" id="UP001178288"/>
    </source>
</evidence>
<dbReference type="SMART" id="SM01208">
    <property type="entry name" value="G5"/>
    <property type="match status" value="1"/>
</dbReference>
<evidence type="ECO:0000256" key="3">
    <source>
        <dbReference type="SAM" id="Phobius"/>
    </source>
</evidence>
<feature type="compositionally biased region" description="Polar residues" evidence="2">
    <location>
        <begin position="389"/>
        <end position="403"/>
    </location>
</feature>
<keyword evidence="6" id="KW-1185">Reference proteome</keyword>
<keyword evidence="3" id="KW-0472">Membrane</keyword>
<dbReference type="Pfam" id="PF07501">
    <property type="entry name" value="G5"/>
    <property type="match status" value="1"/>
</dbReference>
<proteinExistence type="predicted"/>
<keyword evidence="3" id="KW-1133">Transmembrane helix</keyword>
<name>A0AA95S7K1_9BACI</name>
<dbReference type="PANTHER" id="PTHR35788">
    <property type="entry name" value="EXPORTED PROTEIN-RELATED"/>
    <property type="match status" value="1"/>
</dbReference>
<evidence type="ECO:0000256" key="1">
    <source>
        <dbReference type="ARBA" id="ARBA00022729"/>
    </source>
</evidence>
<feature type="transmembrane region" description="Helical" evidence="3">
    <location>
        <begin position="7"/>
        <end position="27"/>
    </location>
</feature>
<dbReference type="InterPro" id="IPR052913">
    <property type="entry name" value="Glycopeptide_resist_protein"/>
</dbReference>
<dbReference type="Gene3D" id="2.20.230.10">
    <property type="entry name" value="Resuscitation-promoting factor rpfb"/>
    <property type="match status" value="1"/>
</dbReference>
<dbReference type="InterPro" id="IPR011098">
    <property type="entry name" value="G5_dom"/>
</dbReference>
<feature type="compositionally biased region" description="Polar residues" evidence="2">
    <location>
        <begin position="415"/>
        <end position="431"/>
    </location>
</feature>